<dbReference type="AlphaFoldDB" id="A0A1M5XQ25"/>
<evidence type="ECO:0000313" key="1">
    <source>
        <dbReference type="EMBL" id="SHI01859.1"/>
    </source>
</evidence>
<reference evidence="2" key="1">
    <citation type="submission" date="2016-11" db="EMBL/GenBank/DDBJ databases">
        <authorList>
            <person name="Varghese N."/>
            <person name="Submissions S."/>
        </authorList>
    </citation>
    <scope>NUCLEOTIDE SEQUENCE [LARGE SCALE GENOMIC DNA]</scope>
    <source>
        <strain evidence="2">CGMCC 1.6496</strain>
    </source>
</reference>
<gene>
    <name evidence="1" type="ORF">SAMN05421807_1329</name>
</gene>
<sequence length="128" mass="14407">MNYLTYDEFKEISEVDIEESTFKSLIKKASAVLNAETSYFYVKNDITKDNEWRVTQFKQALCAQIEFFYEIGATTFEGINKSPQSFSAGRTTVTNKSRSSSGGKSLVAEDVYIYLEGTGLLFSGVSVW</sequence>
<evidence type="ECO:0008006" key="3">
    <source>
        <dbReference type="Google" id="ProtNLM"/>
    </source>
</evidence>
<keyword evidence="2" id="KW-1185">Reference proteome</keyword>
<organism evidence="1 2">
    <name type="scientific">Virgibacillus chiguensis</name>
    <dbReference type="NCBI Taxonomy" id="411959"/>
    <lineage>
        <taxon>Bacteria</taxon>
        <taxon>Bacillati</taxon>
        <taxon>Bacillota</taxon>
        <taxon>Bacilli</taxon>
        <taxon>Bacillales</taxon>
        <taxon>Bacillaceae</taxon>
        <taxon>Virgibacillus</taxon>
    </lineage>
</organism>
<dbReference type="EMBL" id="FQXD01000032">
    <property type="protein sequence ID" value="SHI01859.1"/>
    <property type="molecule type" value="Genomic_DNA"/>
</dbReference>
<dbReference type="OrthoDB" id="2048198at2"/>
<name>A0A1M5XQ25_9BACI</name>
<accession>A0A1M5XQ25</accession>
<dbReference type="Proteomes" id="UP000184079">
    <property type="component" value="Unassembled WGS sequence"/>
</dbReference>
<proteinExistence type="predicted"/>
<protein>
    <recommendedName>
        <fullName evidence="3">Protein gp8</fullName>
    </recommendedName>
</protein>
<dbReference type="RefSeq" id="WP_073013441.1">
    <property type="nucleotide sequence ID" value="NZ_FQXD01000032.1"/>
</dbReference>
<evidence type="ECO:0000313" key="2">
    <source>
        <dbReference type="Proteomes" id="UP000184079"/>
    </source>
</evidence>